<accession>A0A391NJW9</accession>
<keyword evidence="2" id="KW-1185">Reference proteome</keyword>
<gene>
    <name evidence="1" type="ORF">KIPB_003254</name>
</gene>
<comment type="caution">
    <text evidence="1">The sequence shown here is derived from an EMBL/GenBank/DDBJ whole genome shotgun (WGS) entry which is preliminary data.</text>
</comment>
<dbReference type="EMBL" id="BDIP01000609">
    <property type="protein sequence ID" value="GCA62394.1"/>
    <property type="molecule type" value="Genomic_DNA"/>
</dbReference>
<proteinExistence type="predicted"/>
<organism evidence="1 2">
    <name type="scientific">Kipferlia bialata</name>
    <dbReference type="NCBI Taxonomy" id="797122"/>
    <lineage>
        <taxon>Eukaryota</taxon>
        <taxon>Metamonada</taxon>
        <taxon>Carpediemonas-like organisms</taxon>
        <taxon>Kipferlia</taxon>
    </lineage>
</organism>
<evidence type="ECO:0000313" key="2">
    <source>
        <dbReference type="Proteomes" id="UP000265618"/>
    </source>
</evidence>
<evidence type="ECO:0000313" key="1">
    <source>
        <dbReference type="EMBL" id="GCA62394.1"/>
    </source>
</evidence>
<sequence>MLHDSEQLALLDRLSHDRQDVEFLSVASVLRQRASGSLLLGIVLRESVFIEQHYRHDHTLRQRAQQGAMHLYTALLSVHKACPCPQRLLQACYLVTRLCPPSPAVISLGLSLSLSAPCQHPEAAVFFAR</sequence>
<dbReference type="AlphaFoldDB" id="A0A391NJW9"/>
<protein>
    <submittedName>
        <fullName evidence="1">Uncharacterized protein</fullName>
    </submittedName>
</protein>
<dbReference type="Proteomes" id="UP000265618">
    <property type="component" value="Unassembled WGS sequence"/>
</dbReference>
<reference evidence="1 2" key="1">
    <citation type="journal article" date="2018" name="PLoS ONE">
        <title>The draft genome of Kipferlia bialata reveals reductive genome evolution in fornicate parasites.</title>
        <authorList>
            <person name="Tanifuji G."/>
            <person name="Takabayashi S."/>
            <person name="Kume K."/>
            <person name="Takagi M."/>
            <person name="Nakayama T."/>
            <person name="Kamikawa R."/>
            <person name="Inagaki Y."/>
            <person name="Hashimoto T."/>
        </authorList>
    </citation>
    <scope>NUCLEOTIDE SEQUENCE [LARGE SCALE GENOMIC DNA]</scope>
    <source>
        <strain evidence="1">NY0173</strain>
    </source>
</reference>
<name>A0A391NJW9_9EUKA</name>